<sequence length="297" mass="34081">MLKKHLLIGSGGLPPLLNPCLSSSPPRPHPPRLRPGRFYATQSPAGSAYTWPTHSGFTPYDVFHQKRGDPYSKSRFYELVKVYHPDRSCNGHPLCREISPEVRLYRYRLLVTAHEILSDPEKRAAYDQSGTGWAHSPDAGKSSPSTPSYRYGERDYGPIYSNATWEDWEKWHNRHQPKQRHSVDNRTFTAFIVLLTLLGGALHASWISQYSSGYEQRLREINEESMRFLTGRRHQTVTQMDSTDARVQGFLMRRDPSGYGLKEEEEQVYRKALDPRQRALEASDEMEESAASKSSDH</sequence>
<evidence type="ECO:0000259" key="2">
    <source>
        <dbReference type="PROSITE" id="PS50076"/>
    </source>
</evidence>
<dbReference type="InterPro" id="IPR050817">
    <property type="entry name" value="DjlA_DnaK_co-chaperone"/>
</dbReference>
<evidence type="ECO:0000256" key="1">
    <source>
        <dbReference type="SAM" id="MobiDB-lite"/>
    </source>
</evidence>
<feature type="region of interest" description="Disordered" evidence="1">
    <location>
        <begin position="127"/>
        <end position="149"/>
    </location>
</feature>
<dbReference type="RefSeq" id="XP_022586075.1">
    <property type="nucleotide sequence ID" value="XM_022721805.1"/>
</dbReference>
<keyword evidence="4" id="KW-1185">Reference proteome</keyword>
<dbReference type="CDD" id="cd06257">
    <property type="entry name" value="DnaJ"/>
    <property type="match status" value="1"/>
</dbReference>
<dbReference type="Gene3D" id="1.10.287.110">
    <property type="entry name" value="DnaJ domain"/>
    <property type="match status" value="1"/>
</dbReference>
<dbReference type="Pfam" id="PF00226">
    <property type="entry name" value="DnaJ"/>
    <property type="match status" value="1"/>
</dbReference>
<dbReference type="STRING" id="1073090.A0A1L9SWJ2"/>
<dbReference type="InterPro" id="IPR018253">
    <property type="entry name" value="DnaJ_domain_CS"/>
</dbReference>
<dbReference type="SUPFAM" id="SSF46565">
    <property type="entry name" value="Chaperone J-domain"/>
    <property type="match status" value="1"/>
</dbReference>
<feature type="region of interest" description="Disordered" evidence="1">
    <location>
        <begin position="275"/>
        <end position="297"/>
    </location>
</feature>
<protein>
    <recommendedName>
        <fullName evidence="2">J domain-containing protein</fullName>
    </recommendedName>
</protein>
<gene>
    <name evidence="3" type="ORF">ASPZODRAFT_127656</name>
</gene>
<dbReference type="PROSITE" id="PS50076">
    <property type="entry name" value="DNAJ_2"/>
    <property type="match status" value="1"/>
</dbReference>
<dbReference type="PRINTS" id="PR00625">
    <property type="entry name" value="JDOMAIN"/>
</dbReference>
<dbReference type="VEuPathDB" id="FungiDB:ASPZODRAFT_127656"/>
<dbReference type="PROSITE" id="PS00636">
    <property type="entry name" value="DNAJ_1"/>
    <property type="match status" value="1"/>
</dbReference>
<dbReference type="PANTHER" id="PTHR24074">
    <property type="entry name" value="CO-CHAPERONE PROTEIN DJLA"/>
    <property type="match status" value="1"/>
</dbReference>
<organism evidence="3 4">
    <name type="scientific">Penicilliopsis zonata CBS 506.65</name>
    <dbReference type="NCBI Taxonomy" id="1073090"/>
    <lineage>
        <taxon>Eukaryota</taxon>
        <taxon>Fungi</taxon>
        <taxon>Dikarya</taxon>
        <taxon>Ascomycota</taxon>
        <taxon>Pezizomycotina</taxon>
        <taxon>Eurotiomycetes</taxon>
        <taxon>Eurotiomycetidae</taxon>
        <taxon>Eurotiales</taxon>
        <taxon>Aspergillaceae</taxon>
        <taxon>Penicilliopsis</taxon>
    </lineage>
</organism>
<dbReference type="EMBL" id="KV878336">
    <property type="protein sequence ID" value="OJJ51565.1"/>
    <property type="molecule type" value="Genomic_DNA"/>
</dbReference>
<feature type="domain" description="J" evidence="2">
    <location>
        <begin position="55"/>
        <end position="130"/>
    </location>
</feature>
<evidence type="ECO:0000313" key="4">
    <source>
        <dbReference type="Proteomes" id="UP000184188"/>
    </source>
</evidence>
<dbReference type="GeneID" id="34608270"/>
<accession>A0A1L9SWJ2</accession>
<proteinExistence type="predicted"/>
<dbReference type="AlphaFoldDB" id="A0A1L9SWJ2"/>
<dbReference type="OrthoDB" id="17458at2759"/>
<dbReference type="InterPro" id="IPR001623">
    <property type="entry name" value="DnaJ_domain"/>
</dbReference>
<reference evidence="4" key="1">
    <citation type="journal article" date="2017" name="Genome Biol.">
        <title>Comparative genomics reveals high biological diversity and specific adaptations in the industrially and medically important fungal genus Aspergillus.</title>
        <authorList>
            <person name="de Vries R.P."/>
            <person name="Riley R."/>
            <person name="Wiebenga A."/>
            <person name="Aguilar-Osorio G."/>
            <person name="Amillis S."/>
            <person name="Uchima C.A."/>
            <person name="Anderluh G."/>
            <person name="Asadollahi M."/>
            <person name="Askin M."/>
            <person name="Barry K."/>
            <person name="Battaglia E."/>
            <person name="Bayram O."/>
            <person name="Benocci T."/>
            <person name="Braus-Stromeyer S.A."/>
            <person name="Caldana C."/>
            <person name="Canovas D."/>
            <person name="Cerqueira G.C."/>
            <person name="Chen F."/>
            <person name="Chen W."/>
            <person name="Choi C."/>
            <person name="Clum A."/>
            <person name="Dos Santos R.A."/>
            <person name="Damasio A.R."/>
            <person name="Diallinas G."/>
            <person name="Emri T."/>
            <person name="Fekete E."/>
            <person name="Flipphi M."/>
            <person name="Freyberg S."/>
            <person name="Gallo A."/>
            <person name="Gournas C."/>
            <person name="Habgood R."/>
            <person name="Hainaut M."/>
            <person name="Harispe M.L."/>
            <person name="Henrissat B."/>
            <person name="Hilden K.S."/>
            <person name="Hope R."/>
            <person name="Hossain A."/>
            <person name="Karabika E."/>
            <person name="Karaffa L."/>
            <person name="Karanyi Z."/>
            <person name="Krasevec N."/>
            <person name="Kuo A."/>
            <person name="Kusch H."/>
            <person name="LaButti K."/>
            <person name="Lagendijk E.L."/>
            <person name="Lapidus A."/>
            <person name="Levasseur A."/>
            <person name="Lindquist E."/>
            <person name="Lipzen A."/>
            <person name="Logrieco A.F."/>
            <person name="MacCabe A."/>
            <person name="Maekelae M.R."/>
            <person name="Malavazi I."/>
            <person name="Melin P."/>
            <person name="Meyer V."/>
            <person name="Mielnichuk N."/>
            <person name="Miskei M."/>
            <person name="Molnar A.P."/>
            <person name="Mule G."/>
            <person name="Ngan C.Y."/>
            <person name="Orejas M."/>
            <person name="Orosz E."/>
            <person name="Ouedraogo J.P."/>
            <person name="Overkamp K.M."/>
            <person name="Park H.-S."/>
            <person name="Perrone G."/>
            <person name="Piumi F."/>
            <person name="Punt P.J."/>
            <person name="Ram A.F."/>
            <person name="Ramon A."/>
            <person name="Rauscher S."/>
            <person name="Record E."/>
            <person name="Riano-Pachon D.M."/>
            <person name="Robert V."/>
            <person name="Roehrig J."/>
            <person name="Ruller R."/>
            <person name="Salamov A."/>
            <person name="Salih N.S."/>
            <person name="Samson R.A."/>
            <person name="Sandor E."/>
            <person name="Sanguinetti M."/>
            <person name="Schuetze T."/>
            <person name="Sepcic K."/>
            <person name="Shelest E."/>
            <person name="Sherlock G."/>
            <person name="Sophianopoulou V."/>
            <person name="Squina F.M."/>
            <person name="Sun H."/>
            <person name="Susca A."/>
            <person name="Todd R.B."/>
            <person name="Tsang A."/>
            <person name="Unkles S.E."/>
            <person name="van de Wiele N."/>
            <person name="van Rossen-Uffink D."/>
            <person name="Oliveira J.V."/>
            <person name="Vesth T.C."/>
            <person name="Visser J."/>
            <person name="Yu J.-H."/>
            <person name="Zhou M."/>
            <person name="Andersen M.R."/>
            <person name="Archer D.B."/>
            <person name="Baker S.E."/>
            <person name="Benoit I."/>
            <person name="Brakhage A.A."/>
            <person name="Braus G.H."/>
            <person name="Fischer R."/>
            <person name="Frisvad J.C."/>
            <person name="Goldman G.H."/>
            <person name="Houbraken J."/>
            <person name="Oakley B."/>
            <person name="Pocsi I."/>
            <person name="Scazzocchio C."/>
            <person name="Seiboth B."/>
            <person name="vanKuyk P.A."/>
            <person name="Wortman J."/>
            <person name="Dyer P.S."/>
            <person name="Grigoriev I.V."/>
        </authorList>
    </citation>
    <scope>NUCLEOTIDE SEQUENCE [LARGE SCALE GENOMIC DNA]</scope>
    <source>
        <strain evidence="4">CBS 506.65</strain>
    </source>
</reference>
<dbReference type="InterPro" id="IPR036869">
    <property type="entry name" value="J_dom_sf"/>
</dbReference>
<evidence type="ECO:0000313" key="3">
    <source>
        <dbReference type="EMBL" id="OJJ51565.1"/>
    </source>
</evidence>
<name>A0A1L9SWJ2_9EURO</name>
<dbReference type="Proteomes" id="UP000184188">
    <property type="component" value="Unassembled WGS sequence"/>
</dbReference>